<evidence type="ECO:0000256" key="4">
    <source>
        <dbReference type="ARBA" id="ARBA00023143"/>
    </source>
</evidence>
<keyword evidence="4 6" id="KW-0975">Bacterial flagellum</keyword>
<feature type="domain" description="Flagellar basal body rod protein N-terminal" evidence="7">
    <location>
        <begin position="14"/>
        <end position="38"/>
    </location>
</feature>
<accession>A0A7X2IWS6</accession>
<dbReference type="AlphaFoldDB" id="A0A7X2IWS6"/>
<evidence type="ECO:0000313" key="9">
    <source>
        <dbReference type="Proteomes" id="UP000448867"/>
    </source>
</evidence>
<comment type="function">
    <text evidence="5 6">Structural component of flagellum, the bacterial motility apparatus. Part of the rod structure of flagellar basal body.</text>
</comment>
<evidence type="ECO:0000256" key="1">
    <source>
        <dbReference type="ARBA" id="ARBA00004117"/>
    </source>
</evidence>
<dbReference type="PROSITE" id="PS00588">
    <property type="entry name" value="FLAGELLA_BB_ROD"/>
    <property type="match status" value="1"/>
</dbReference>
<evidence type="ECO:0000256" key="2">
    <source>
        <dbReference type="ARBA" id="ARBA00009677"/>
    </source>
</evidence>
<dbReference type="GO" id="GO:0071978">
    <property type="term" value="P:bacterial-type flagellum-dependent swarming motility"/>
    <property type="evidence" value="ECO:0007669"/>
    <property type="project" value="TreeGrafter"/>
</dbReference>
<dbReference type="InterPro" id="IPR006300">
    <property type="entry name" value="FlgB"/>
</dbReference>
<dbReference type="PIRSF" id="PIRSF002889">
    <property type="entry name" value="Rod_FlgB"/>
    <property type="match status" value="1"/>
</dbReference>
<dbReference type="NCBIfam" id="TIGR01396">
    <property type="entry name" value="FlgB"/>
    <property type="match status" value="1"/>
</dbReference>
<comment type="similarity">
    <text evidence="2 6">Belongs to the flagella basal body rod proteins family.</text>
</comment>
<keyword evidence="9" id="KW-1185">Reference proteome</keyword>
<dbReference type="InterPro" id="IPR019776">
    <property type="entry name" value="Flagellar_basal_body_rod_CS"/>
</dbReference>
<organism evidence="8 9">
    <name type="scientific">Metabacillus lacus</name>
    <dbReference type="NCBI Taxonomy" id="1983721"/>
    <lineage>
        <taxon>Bacteria</taxon>
        <taxon>Bacillati</taxon>
        <taxon>Bacillota</taxon>
        <taxon>Bacilli</taxon>
        <taxon>Bacillales</taxon>
        <taxon>Bacillaceae</taxon>
        <taxon>Metabacillus</taxon>
    </lineage>
</organism>
<evidence type="ECO:0000256" key="3">
    <source>
        <dbReference type="ARBA" id="ARBA00014376"/>
    </source>
</evidence>
<dbReference type="RefSeq" id="WP_154305679.1">
    <property type="nucleotide sequence ID" value="NZ_WKKI01000001.1"/>
</dbReference>
<name>A0A7X2IWS6_9BACI</name>
<evidence type="ECO:0000256" key="5">
    <source>
        <dbReference type="ARBA" id="ARBA00024934"/>
    </source>
</evidence>
<dbReference type="PANTHER" id="PTHR30435">
    <property type="entry name" value="FLAGELLAR PROTEIN"/>
    <property type="match status" value="1"/>
</dbReference>
<dbReference type="EMBL" id="WKKI01000001">
    <property type="protein sequence ID" value="MRX70588.1"/>
    <property type="molecule type" value="Genomic_DNA"/>
</dbReference>
<evidence type="ECO:0000256" key="6">
    <source>
        <dbReference type="PIRNR" id="PIRNR002889"/>
    </source>
</evidence>
<dbReference type="GO" id="GO:0030694">
    <property type="term" value="C:bacterial-type flagellum basal body, rod"/>
    <property type="evidence" value="ECO:0007669"/>
    <property type="project" value="InterPro"/>
</dbReference>
<evidence type="ECO:0000259" key="7">
    <source>
        <dbReference type="Pfam" id="PF00460"/>
    </source>
</evidence>
<reference evidence="8 9" key="1">
    <citation type="submission" date="2019-11" db="EMBL/GenBank/DDBJ databases">
        <title>Bacillus lacus genome.</title>
        <authorList>
            <person name="Allen C.J."/>
            <person name="Newman J.D."/>
        </authorList>
    </citation>
    <scope>NUCLEOTIDE SEQUENCE [LARGE SCALE GENOMIC DNA]</scope>
    <source>
        <strain evidence="8 9">KCTC 33946</strain>
    </source>
</reference>
<evidence type="ECO:0000313" key="8">
    <source>
        <dbReference type="EMBL" id="MRX70588.1"/>
    </source>
</evidence>
<comment type="subcellular location">
    <subcellularLocation>
        <location evidence="1 6">Bacterial flagellum basal body</location>
    </subcellularLocation>
</comment>
<gene>
    <name evidence="8" type="primary">flgB</name>
    <name evidence="8" type="ORF">GJU40_00205</name>
</gene>
<dbReference type="Proteomes" id="UP000448867">
    <property type="component" value="Unassembled WGS sequence"/>
</dbReference>
<keyword evidence="8" id="KW-0966">Cell projection</keyword>
<dbReference type="PANTHER" id="PTHR30435:SF12">
    <property type="entry name" value="FLAGELLAR BASAL BODY ROD PROTEIN FLGB"/>
    <property type="match status" value="1"/>
</dbReference>
<dbReference type="Pfam" id="PF00460">
    <property type="entry name" value="Flg_bb_rod"/>
    <property type="match status" value="1"/>
</dbReference>
<dbReference type="OrthoDB" id="9792068at2"/>
<comment type="subunit">
    <text evidence="6">The basal body constitutes a major portion of the flagellar organelle and consists of a number of rings mounted on a central rod.</text>
</comment>
<comment type="caution">
    <text evidence="8">The sequence shown here is derived from an EMBL/GenBank/DDBJ whole genome shotgun (WGS) entry which is preliminary data.</text>
</comment>
<protein>
    <recommendedName>
        <fullName evidence="3 6">Flagellar basal body rod protein FlgB</fullName>
    </recommendedName>
</protein>
<keyword evidence="8" id="KW-0282">Flagellum</keyword>
<keyword evidence="8" id="KW-0969">Cilium</keyword>
<dbReference type="InterPro" id="IPR001444">
    <property type="entry name" value="Flag_bb_rod_N"/>
</dbReference>
<proteinExistence type="inferred from homology"/>
<sequence length="129" mass="14414">MKIFSGTFDVLEKGIQYSSQNQKMIANNIANVDTPNYKTQHASFSSFLKKETKTLQAHVTDHKHIQFSGGDRRKVTDGALASNYNHNGNNVDIDKEMALLAENQIFHSAVMDRLNGKFNSLKTVVRGGK</sequence>